<evidence type="ECO:0000313" key="2">
    <source>
        <dbReference type="EMBL" id="MPN20698.1"/>
    </source>
</evidence>
<dbReference type="Pfam" id="PF19807">
    <property type="entry name" value="DUF6290"/>
    <property type="match status" value="1"/>
</dbReference>
<name>A0A645G1J1_9ZZZZ</name>
<proteinExistence type="predicted"/>
<evidence type="ECO:0008006" key="3">
    <source>
        <dbReference type="Google" id="ProtNLM"/>
    </source>
</evidence>
<comment type="caution">
    <text evidence="2">The sequence shown here is derived from an EMBL/GenBank/DDBJ whole genome shotgun (WGS) entry which is preliminary data.</text>
</comment>
<feature type="region of interest" description="Disordered" evidence="1">
    <location>
        <begin position="1"/>
        <end position="35"/>
    </location>
</feature>
<dbReference type="AlphaFoldDB" id="A0A645G1J1"/>
<dbReference type="EMBL" id="VSSQ01068519">
    <property type="protein sequence ID" value="MPN20698.1"/>
    <property type="molecule type" value="Genomic_DNA"/>
</dbReference>
<dbReference type="InterPro" id="IPR046257">
    <property type="entry name" value="DUF6290"/>
</dbReference>
<accession>A0A645G1J1</accession>
<feature type="compositionally biased region" description="Basic and acidic residues" evidence="1">
    <location>
        <begin position="8"/>
        <end position="24"/>
    </location>
</feature>
<sequence>MAKTIDPAFRDALREESEHTRDEPYPDITPTRPNRSRVYSIRLSPEEQTRVEKAARDKHLPPSTLVRAWILERLEQESA</sequence>
<evidence type="ECO:0000256" key="1">
    <source>
        <dbReference type="SAM" id="MobiDB-lite"/>
    </source>
</evidence>
<protein>
    <recommendedName>
        <fullName evidence="3">Ribbon-helix-helix protein CopG domain-containing protein</fullName>
    </recommendedName>
</protein>
<organism evidence="2">
    <name type="scientific">bioreactor metagenome</name>
    <dbReference type="NCBI Taxonomy" id="1076179"/>
    <lineage>
        <taxon>unclassified sequences</taxon>
        <taxon>metagenomes</taxon>
        <taxon>ecological metagenomes</taxon>
    </lineage>
</organism>
<gene>
    <name evidence="2" type="ORF">SDC9_168077</name>
</gene>
<reference evidence="2" key="1">
    <citation type="submission" date="2019-08" db="EMBL/GenBank/DDBJ databases">
        <authorList>
            <person name="Kucharzyk K."/>
            <person name="Murdoch R.W."/>
            <person name="Higgins S."/>
            <person name="Loffler F."/>
        </authorList>
    </citation>
    <scope>NUCLEOTIDE SEQUENCE</scope>
</reference>